<dbReference type="PANTHER" id="PTHR30469:SF15">
    <property type="entry name" value="HLYD FAMILY OF SECRETION PROTEINS"/>
    <property type="match status" value="1"/>
</dbReference>
<dbReference type="GO" id="GO:0015562">
    <property type="term" value="F:efflux transmembrane transporter activity"/>
    <property type="evidence" value="ECO:0007669"/>
    <property type="project" value="TreeGrafter"/>
</dbReference>
<keyword evidence="2" id="KW-1185">Reference proteome</keyword>
<protein>
    <submittedName>
        <fullName evidence="1">HlyD family efflux transporter periplasmic adaptor subunit</fullName>
    </submittedName>
</protein>
<reference evidence="1 2" key="1">
    <citation type="submission" date="2019-08" db="EMBL/GenBank/DDBJ databases">
        <title>Genome of Vicingus serpentipes NCIMB 15042.</title>
        <authorList>
            <person name="Bowman J.P."/>
        </authorList>
    </citation>
    <scope>NUCLEOTIDE SEQUENCE [LARGE SCALE GENOMIC DNA]</scope>
    <source>
        <strain evidence="1 2">NCIMB 15042</strain>
    </source>
</reference>
<accession>A0A5C6RWJ9</accession>
<name>A0A5C6RWJ9_9FLAO</name>
<dbReference type="PANTHER" id="PTHR30469">
    <property type="entry name" value="MULTIDRUG RESISTANCE PROTEIN MDTA"/>
    <property type="match status" value="1"/>
</dbReference>
<proteinExistence type="predicted"/>
<dbReference type="RefSeq" id="WP_147098899.1">
    <property type="nucleotide sequence ID" value="NZ_VOOS01000002.1"/>
</dbReference>
<dbReference type="Proteomes" id="UP000321721">
    <property type="component" value="Unassembled WGS sequence"/>
</dbReference>
<evidence type="ECO:0000313" key="1">
    <source>
        <dbReference type="EMBL" id="TXB65752.1"/>
    </source>
</evidence>
<dbReference type="OrthoDB" id="1114717at2"/>
<dbReference type="EMBL" id="VOOS01000002">
    <property type="protein sequence ID" value="TXB65752.1"/>
    <property type="molecule type" value="Genomic_DNA"/>
</dbReference>
<gene>
    <name evidence="1" type="ORF">FRY74_04085</name>
</gene>
<dbReference type="Gene3D" id="2.40.30.170">
    <property type="match status" value="1"/>
</dbReference>
<dbReference type="Gene3D" id="2.40.50.100">
    <property type="match status" value="1"/>
</dbReference>
<dbReference type="GO" id="GO:1990281">
    <property type="term" value="C:efflux pump complex"/>
    <property type="evidence" value="ECO:0007669"/>
    <property type="project" value="TreeGrafter"/>
</dbReference>
<comment type="caution">
    <text evidence="1">The sequence shown here is derived from an EMBL/GenBank/DDBJ whole genome shotgun (WGS) entry which is preliminary data.</text>
</comment>
<dbReference type="SUPFAM" id="SSF111369">
    <property type="entry name" value="HlyD-like secretion proteins"/>
    <property type="match status" value="1"/>
</dbReference>
<organism evidence="1 2">
    <name type="scientific">Vicingus serpentipes</name>
    <dbReference type="NCBI Taxonomy" id="1926625"/>
    <lineage>
        <taxon>Bacteria</taxon>
        <taxon>Pseudomonadati</taxon>
        <taxon>Bacteroidota</taxon>
        <taxon>Flavobacteriia</taxon>
        <taxon>Flavobacteriales</taxon>
        <taxon>Vicingaceae</taxon>
        <taxon>Vicingus</taxon>
    </lineage>
</organism>
<evidence type="ECO:0000313" key="2">
    <source>
        <dbReference type="Proteomes" id="UP000321721"/>
    </source>
</evidence>
<sequence length="374" mass="40948">MAKRKIIILIVVFSLLFLVVYRLATGKDDGAKKGAVKGDNNKYVKVHEVKNDTVDIFVTGFGRVSSSRNITLSAEVQGVLLSGGVDLKAGQSFSQGQLLFKINDKEAQLALKARKSGFLNLMASVLPDIKIDFSDNVTAWSGFLDNIDLDNSLPDLPSFKSNKEKTFLAAKNILAEYYNIKGDEERLKKYSVYAPFNGSVVAVTAETGAIINPGSPIATIIKTVALEVAVPVSPENISLIKVGNKVNLFSENKEMKWDGKVARIAQNINPNTQSIDVFVSIESNIEQQLYNGMYVEASIYADKVDNADEISRRSFLNDQTIYTVVDSMLIRKNPTIIKRNKNTVIVKGLNSGELVVIEPIPGAVDSMKVAPIIQ</sequence>
<dbReference type="AlphaFoldDB" id="A0A5C6RWJ9"/>